<dbReference type="GO" id="GO:0003677">
    <property type="term" value="F:DNA binding"/>
    <property type="evidence" value="ECO:0007669"/>
    <property type="project" value="UniProtKB-UniRule"/>
</dbReference>
<dbReference type="InterPro" id="IPR050090">
    <property type="entry name" value="Tyrosine_recombinase_XerCD"/>
</dbReference>
<dbReference type="InterPro" id="IPR002104">
    <property type="entry name" value="Integrase_catalytic"/>
</dbReference>
<evidence type="ECO:0000259" key="5">
    <source>
        <dbReference type="PROSITE" id="PS51898"/>
    </source>
</evidence>
<feature type="domain" description="Core-binding (CB)" evidence="6">
    <location>
        <begin position="60"/>
        <end position="145"/>
    </location>
</feature>
<dbReference type="Pfam" id="PF00589">
    <property type="entry name" value="Phage_integrase"/>
    <property type="match status" value="1"/>
</dbReference>
<dbReference type="AlphaFoldDB" id="A0A1L7CX81"/>
<evidence type="ECO:0000313" key="8">
    <source>
        <dbReference type="Proteomes" id="UP000185469"/>
    </source>
</evidence>
<dbReference type="PROSITE" id="PS51900">
    <property type="entry name" value="CB"/>
    <property type="match status" value="1"/>
</dbReference>
<organism evidence="7 8">
    <name type="scientific">Corynebacterium sphenisci DSM 44792</name>
    <dbReference type="NCBI Taxonomy" id="1437874"/>
    <lineage>
        <taxon>Bacteria</taxon>
        <taxon>Bacillati</taxon>
        <taxon>Actinomycetota</taxon>
        <taxon>Actinomycetes</taxon>
        <taxon>Mycobacteriales</taxon>
        <taxon>Corynebacteriaceae</taxon>
        <taxon>Corynebacterium</taxon>
    </lineage>
</organism>
<dbReference type="InterPro" id="IPR010998">
    <property type="entry name" value="Integrase_recombinase_N"/>
</dbReference>
<evidence type="ECO:0008006" key="9">
    <source>
        <dbReference type="Google" id="ProtNLM"/>
    </source>
</evidence>
<dbReference type="EMBL" id="CP009248">
    <property type="protein sequence ID" value="APT90476.1"/>
    <property type="molecule type" value="Genomic_DNA"/>
</dbReference>
<dbReference type="OrthoDB" id="1822491at2"/>
<dbReference type="PANTHER" id="PTHR30349:SF64">
    <property type="entry name" value="PROPHAGE INTEGRASE INTD-RELATED"/>
    <property type="match status" value="1"/>
</dbReference>
<reference evidence="7 8" key="1">
    <citation type="submission" date="2014-08" db="EMBL/GenBank/DDBJ databases">
        <title>Complete genome sequence of Corynebacterium sphenisci CECT 5990(T) (=DSM 44792(T)), isolated from healthy wild penguins.</title>
        <authorList>
            <person name="Ruckert C."/>
            <person name="Albersmeier A."/>
            <person name="Winkler A."/>
            <person name="Kalinowski J."/>
        </authorList>
    </citation>
    <scope>NUCLEOTIDE SEQUENCE [LARGE SCALE GENOMIC DNA]</scope>
    <source>
        <strain evidence="7 8">DSM 44792</strain>
    </source>
</reference>
<evidence type="ECO:0000256" key="3">
    <source>
        <dbReference type="ARBA" id="ARBA00023172"/>
    </source>
</evidence>
<dbReference type="STRING" id="1437874.CSPHI_04830"/>
<dbReference type="PROSITE" id="PS51898">
    <property type="entry name" value="TYR_RECOMBINASE"/>
    <property type="match status" value="1"/>
</dbReference>
<sequence length="394" mass="43247">MSVQRRVRGGRVRFIGRYRGPDGRERSRTFELRRDAVAWVAKREAEVSAGDWLDPDGAAILIEDLAAAWAAQASTRGTRQIRQQVERNLGSLRGTPIGRLSPPMIRTWVSELSEGRPWKPGCRGLAPATVSSLSSQLRAMLRQAVEDQLIRRNPADGVRVPRPATAITWRELPTAEEVNALIALARDGGPRKLDAEGRRQWVCASPDMALAVHLMATTGMRTGECCGLTWAAVDWESRRIAVIAQADLTGPGLRELKTGAEGRRTITVDERTMELLVEHRERRRGSERVLLSSAGHPLIASVTAVKFRGMCRYLGLPAAITPKSLRHFHATTLLRAGVPVKTVQQRLGHATARMTLDVYAHVLPEDDEPAAAVVAGVLSAAGPVRDQPRRLRAL</sequence>
<dbReference type="CDD" id="cd01189">
    <property type="entry name" value="INT_ICEBs1_C_like"/>
    <property type="match status" value="1"/>
</dbReference>
<protein>
    <recommendedName>
        <fullName evidence="9">Tyr recombinase domain-containing protein</fullName>
    </recommendedName>
</protein>
<dbReference type="KEGG" id="csph:CSPHI_04830"/>
<name>A0A1L7CX81_9CORY</name>
<gene>
    <name evidence="7" type="ORF">CSPHI_04830</name>
</gene>
<comment type="similarity">
    <text evidence="1">Belongs to the 'phage' integrase family.</text>
</comment>
<proteinExistence type="inferred from homology"/>
<dbReference type="GO" id="GO:0006310">
    <property type="term" value="P:DNA recombination"/>
    <property type="evidence" value="ECO:0007669"/>
    <property type="project" value="UniProtKB-KW"/>
</dbReference>
<keyword evidence="8" id="KW-1185">Reference proteome</keyword>
<dbReference type="InterPro" id="IPR011010">
    <property type="entry name" value="DNA_brk_join_enz"/>
</dbReference>
<keyword evidence="3" id="KW-0233">DNA recombination</keyword>
<dbReference type="SUPFAM" id="SSF56349">
    <property type="entry name" value="DNA breaking-rejoining enzymes"/>
    <property type="match status" value="1"/>
</dbReference>
<dbReference type="RefSeq" id="WP_075691727.1">
    <property type="nucleotide sequence ID" value="NZ_CP009248.1"/>
</dbReference>
<evidence type="ECO:0000313" key="7">
    <source>
        <dbReference type="EMBL" id="APT90476.1"/>
    </source>
</evidence>
<evidence type="ECO:0000256" key="1">
    <source>
        <dbReference type="ARBA" id="ARBA00008857"/>
    </source>
</evidence>
<dbReference type="InterPro" id="IPR013762">
    <property type="entry name" value="Integrase-like_cat_sf"/>
</dbReference>
<feature type="domain" description="Tyr recombinase" evidence="5">
    <location>
        <begin position="167"/>
        <end position="372"/>
    </location>
</feature>
<keyword evidence="2 4" id="KW-0238">DNA-binding</keyword>
<dbReference type="Gene3D" id="1.10.150.130">
    <property type="match status" value="1"/>
</dbReference>
<dbReference type="Proteomes" id="UP000185469">
    <property type="component" value="Chromosome"/>
</dbReference>
<dbReference type="Gene3D" id="1.10.443.10">
    <property type="entry name" value="Intergrase catalytic core"/>
    <property type="match status" value="1"/>
</dbReference>
<dbReference type="GO" id="GO:0015074">
    <property type="term" value="P:DNA integration"/>
    <property type="evidence" value="ECO:0007669"/>
    <property type="project" value="InterPro"/>
</dbReference>
<evidence type="ECO:0000259" key="6">
    <source>
        <dbReference type="PROSITE" id="PS51900"/>
    </source>
</evidence>
<dbReference type="InterPro" id="IPR044068">
    <property type="entry name" value="CB"/>
</dbReference>
<accession>A0A1L7CX81</accession>
<evidence type="ECO:0000256" key="2">
    <source>
        <dbReference type="ARBA" id="ARBA00023125"/>
    </source>
</evidence>
<evidence type="ECO:0000256" key="4">
    <source>
        <dbReference type="PROSITE-ProRule" id="PRU01248"/>
    </source>
</evidence>
<dbReference type="PANTHER" id="PTHR30349">
    <property type="entry name" value="PHAGE INTEGRASE-RELATED"/>
    <property type="match status" value="1"/>
</dbReference>